<dbReference type="EMBL" id="CP036267">
    <property type="protein sequence ID" value="QDT32653.1"/>
    <property type="molecule type" value="Genomic_DNA"/>
</dbReference>
<sequence>MHRLMSLRLFVDQRFFVIIPAIILTFMIDSSGICQEVKTTEMTSPELEVAPKSHLISKNFPGETWTFFSGKKDAKFPDTWTYAEDRETGVPFVICSGQPYGYIRTKKKYENFEFGLEWRFPNDENGNSGVLVYTTGDDRIWPTSLQVQLQQPFAGSVFPSGGAKSSNELRNIPMLARPINQWNRCVITSLDGTVTVTVNDQKVGSVEDCEPKQGSISLQSEGSEIHFRNIWIREFPKAKKSSRAAQKRARRQYLLSKFKAPFSELSLFVR</sequence>
<name>A0A517QM00_9PLAN</name>
<dbReference type="KEGG" id="tpol:Mal48_19000"/>
<dbReference type="InterPro" id="IPR010496">
    <property type="entry name" value="AL/BT2_dom"/>
</dbReference>
<feature type="domain" description="3-keto-alpha-glucoside-1,2-lyase/3-keto-2-hydroxy-glucal hydratase" evidence="1">
    <location>
        <begin position="60"/>
        <end position="233"/>
    </location>
</feature>
<dbReference type="OrthoDB" id="259356at2"/>
<dbReference type="Proteomes" id="UP000315724">
    <property type="component" value="Chromosome"/>
</dbReference>
<dbReference type="GO" id="GO:0016787">
    <property type="term" value="F:hydrolase activity"/>
    <property type="evidence" value="ECO:0007669"/>
    <property type="project" value="InterPro"/>
</dbReference>
<dbReference type="Pfam" id="PF06439">
    <property type="entry name" value="3keto-disac_hyd"/>
    <property type="match status" value="1"/>
</dbReference>
<keyword evidence="3" id="KW-1185">Reference proteome</keyword>
<organism evidence="2 3">
    <name type="scientific">Thalassoglobus polymorphus</name>
    <dbReference type="NCBI Taxonomy" id="2527994"/>
    <lineage>
        <taxon>Bacteria</taxon>
        <taxon>Pseudomonadati</taxon>
        <taxon>Planctomycetota</taxon>
        <taxon>Planctomycetia</taxon>
        <taxon>Planctomycetales</taxon>
        <taxon>Planctomycetaceae</taxon>
        <taxon>Thalassoglobus</taxon>
    </lineage>
</organism>
<gene>
    <name evidence="2" type="ORF">Mal48_19000</name>
</gene>
<evidence type="ECO:0000259" key="1">
    <source>
        <dbReference type="Pfam" id="PF06439"/>
    </source>
</evidence>
<evidence type="ECO:0000313" key="2">
    <source>
        <dbReference type="EMBL" id="QDT32653.1"/>
    </source>
</evidence>
<reference evidence="2 3" key="1">
    <citation type="submission" date="2019-02" db="EMBL/GenBank/DDBJ databases">
        <title>Deep-cultivation of Planctomycetes and their phenomic and genomic characterization uncovers novel biology.</title>
        <authorList>
            <person name="Wiegand S."/>
            <person name="Jogler M."/>
            <person name="Boedeker C."/>
            <person name="Pinto D."/>
            <person name="Vollmers J."/>
            <person name="Rivas-Marin E."/>
            <person name="Kohn T."/>
            <person name="Peeters S.H."/>
            <person name="Heuer A."/>
            <person name="Rast P."/>
            <person name="Oberbeckmann S."/>
            <person name="Bunk B."/>
            <person name="Jeske O."/>
            <person name="Meyerdierks A."/>
            <person name="Storesund J.E."/>
            <person name="Kallscheuer N."/>
            <person name="Luecker S."/>
            <person name="Lage O.M."/>
            <person name="Pohl T."/>
            <person name="Merkel B.J."/>
            <person name="Hornburger P."/>
            <person name="Mueller R.-W."/>
            <person name="Bruemmer F."/>
            <person name="Labrenz M."/>
            <person name="Spormann A.M."/>
            <person name="Op den Camp H."/>
            <person name="Overmann J."/>
            <person name="Amann R."/>
            <person name="Jetten M.S.M."/>
            <person name="Mascher T."/>
            <person name="Medema M.H."/>
            <person name="Devos D.P."/>
            <person name="Kaster A.-K."/>
            <person name="Ovreas L."/>
            <person name="Rohde M."/>
            <person name="Galperin M.Y."/>
            <person name="Jogler C."/>
        </authorList>
    </citation>
    <scope>NUCLEOTIDE SEQUENCE [LARGE SCALE GENOMIC DNA]</scope>
    <source>
        <strain evidence="2 3">Mal48</strain>
    </source>
</reference>
<evidence type="ECO:0000313" key="3">
    <source>
        <dbReference type="Proteomes" id="UP000315724"/>
    </source>
</evidence>
<dbReference type="AlphaFoldDB" id="A0A517QM00"/>
<proteinExistence type="predicted"/>
<protein>
    <recommendedName>
        <fullName evidence="1">3-keto-alpha-glucoside-1,2-lyase/3-keto-2-hydroxy-glucal hydratase domain-containing protein</fullName>
    </recommendedName>
</protein>
<dbReference type="Gene3D" id="2.60.120.560">
    <property type="entry name" value="Exo-inulinase, domain 1"/>
    <property type="match status" value="1"/>
</dbReference>
<accession>A0A517QM00</accession>